<gene>
    <name evidence="2" type="ORF">EV420DRAFT_1160643</name>
</gene>
<evidence type="ECO:0000256" key="1">
    <source>
        <dbReference type="SAM" id="MobiDB-lite"/>
    </source>
</evidence>
<keyword evidence="3" id="KW-1185">Reference proteome</keyword>
<feature type="region of interest" description="Disordered" evidence="1">
    <location>
        <begin position="119"/>
        <end position="180"/>
    </location>
</feature>
<sequence>MSYSNHFLSVQAAAFDNDFGQYGESLDWLASIMHRSLAYQYLYPEIWGCKQLFVEEEVLRDEDNRINVKVPKITWAFRPSLNTRERIFQRLRTRPFIRKEYTRALSNIIQAVRSGNENITVGDEDQSEEGFGEEEHADRTSVDLRAKRFREEGPDVDDREKKKQHLQDTRTSSDVGDEIMTIDCPSDEVPAKYPNPFLEYKESAPKVKGFIITGHPGIGKSIFLYYVLLLRLQASKPTILVTHPEKVTVFLRRGVFSISMADFEDVIQVIPATAWCLVDTSESLKTVPAAIYNTPFFVLQATAPKRKHLEWQNKVLGVHKYIMKPFSLSELIIGRNRSLDVSQTLSEKSLQEYYHRYTPSARFAYQHAGNLEKYATFVRCLVGRLTIDRLKMLVGELLTDVNSCGEQILYHILTITAEAGGQRSVPKVDVPSYYLSQLMTEQLQPSPAHPATVGATTLECC</sequence>
<proteinExistence type="predicted"/>
<organism evidence="2 3">
    <name type="scientific">Armillaria tabescens</name>
    <name type="common">Ringless honey mushroom</name>
    <name type="synonym">Agaricus tabescens</name>
    <dbReference type="NCBI Taxonomy" id="1929756"/>
    <lineage>
        <taxon>Eukaryota</taxon>
        <taxon>Fungi</taxon>
        <taxon>Dikarya</taxon>
        <taxon>Basidiomycota</taxon>
        <taxon>Agaricomycotina</taxon>
        <taxon>Agaricomycetes</taxon>
        <taxon>Agaricomycetidae</taxon>
        <taxon>Agaricales</taxon>
        <taxon>Marasmiineae</taxon>
        <taxon>Physalacriaceae</taxon>
        <taxon>Desarmillaria</taxon>
    </lineage>
</organism>
<name>A0AA39NCV6_ARMTA</name>
<dbReference type="EMBL" id="JAUEPS010000008">
    <property type="protein sequence ID" value="KAK0463204.1"/>
    <property type="molecule type" value="Genomic_DNA"/>
</dbReference>
<dbReference type="RefSeq" id="XP_060334670.1">
    <property type="nucleotide sequence ID" value="XM_060466142.1"/>
</dbReference>
<evidence type="ECO:0000313" key="3">
    <source>
        <dbReference type="Proteomes" id="UP001175211"/>
    </source>
</evidence>
<dbReference type="Proteomes" id="UP001175211">
    <property type="component" value="Unassembled WGS sequence"/>
</dbReference>
<evidence type="ECO:0000313" key="2">
    <source>
        <dbReference type="EMBL" id="KAK0463204.1"/>
    </source>
</evidence>
<accession>A0AA39NCV6</accession>
<dbReference type="AlphaFoldDB" id="A0AA39NCV6"/>
<dbReference type="GeneID" id="85349690"/>
<comment type="caution">
    <text evidence="2">The sequence shown here is derived from an EMBL/GenBank/DDBJ whole genome shotgun (WGS) entry which is preliminary data.</text>
</comment>
<feature type="compositionally biased region" description="Acidic residues" evidence="1">
    <location>
        <begin position="122"/>
        <end position="132"/>
    </location>
</feature>
<protein>
    <submittedName>
        <fullName evidence="2">Uncharacterized protein</fullName>
    </submittedName>
</protein>
<reference evidence="2" key="1">
    <citation type="submission" date="2023-06" db="EMBL/GenBank/DDBJ databases">
        <authorList>
            <consortium name="Lawrence Berkeley National Laboratory"/>
            <person name="Ahrendt S."/>
            <person name="Sahu N."/>
            <person name="Indic B."/>
            <person name="Wong-Bajracharya J."/>
            <person name="Merenyi Z."/>
            <person name="Ke H.-M."/>
            <person name="Monk M."/>
            <person name="Kocsube S."/>
            <person name="Drula E."/>
            <person name="Lipzen A."/>
            <person name="Balint B."/>
            <person name="Henrissat B."/>
            <person name="Andreopoulos B."/>
            <person name="Martin F.M."/>
            <person name="Harder C.B."/>
            <person name="Rigling D."/>
            <person name="Ford K.L."/>
            <person name="Foster G.D."/>
            <person name="Pangilinan J."/>
            <person name="Papanicolaou A."/>
            <person name="Barry K."/>
            <person name="LaButti K."/>
            <person name="Viragh M."/>
            <person name="Koriabine M."/>
            <person name="Yan M."/>
            <person name="Riley R."/>
            <person name="Champramary S."/>
            <person name="Plett K.L."/>
            <person name="Tsai I.J."/>
            <person name="Slot J."/>
            <person name="Sipos G."/>
            <person name="Plett J."/>
            <person name="Nagy L.G."/>
            <person name="Grigoriev I.V."/>
        </authorList>
    </citation>
    <scope>NUCLEOTIDE SEQUENCE</scope>
    <source>
        <strain evidence="2">CCBAS 213</strain>
    </source>
</reference>
<feature type="compositionally biased region" description="Basic and acidic residues" evidence="1">
    <location>
        <begin position="133"/>
        <end position="168"/>
    </location>
</feature>